<feature type="non-terminal residue" evidence="2">
    <location>
        <position position="63"/>
    </location>
</feature>
<evidence type="ECO:0000256" key="1">
    <source>
        <dbReference type="SAM" id="MobiDB-lite"/>
    </source>
</evidence>
<evidence type="ECO:0000313" key="2">
    <source>
        <dbReference type="EMBL" id="TEB20257.1"/>
    </source>
</evidence>
<keyword evidence="3" id="KW-1185">Reference proteome</keyword>
<comment type="caution">
    <text evidence="2">The sequence shown here is derived from an EMBL/GenBank/DDBJ whole genome shotgun (WGS) entry which is preliminary data.</text>
</comment>
<feature type="region of interest" description="Disordered" evidence="1">
    <location>
        <begin position="21"/>
        <end position="46"/>
    </location>
</feature>
<gene>
    <name evidence="2" type="ORF">FA13DRAFT_1743203</name>
</gene>
<protein>
    <submittedName>
        <fullName evidence="2">Uncharacterized protein</fullName>
    </submittedName>
</protein>
<name>A0A4Y7SF43_COPMI</name>
<reference evidence="2 3" key="1">
    <citation type="journal article" date="2019" name="Nat. Ecol. Evol.">
        <title>Megaphylogeny resolves global patterns of mushroom evolution.</title>
        <authorList>
            <person name="Varga T."/>
            <person name="Krizsan K."/>
            <person name="Foldi C."/>
            <person name="Dima B."/>
            <person name="Sanchez-Garcia M."/>
            <person name="Sanchez-Ramirez S."/>
            <person name="Szollosi G.J."/>
            <person name="Szarkandi J.G."/>
            <person name="Papp V."/>
            <person name="Albert L."/>
            <person name="Andreopoulos W."/>
            <person name="Angelini C."/>
            <person name="Antonin V."/>
            <person name="Barry K.W."/>
            <person name="Bougher N.L."/>
            <person name="Buchanan P."/>
            <person name="Buyck B."/>
            <person name="Bense V."/>
            <person name="Catcheside P."/>
            <person name="Chovatia M."/>
            <person name="Cooper J."/>
            <person name="Damon W."/>
            <person name="Desjardin D."/>
            <person name="Finy P."/>
            <person name="Geml J."/>
            <person name="Haridas S."/>
            <person name="Hughes K."/>
            <person name="Justo A."/>
            <person name="Karasinski D."/>
            <person name="Kautmanova I."/>
            <person name="Kiss B."/>
            <person name="Kocsube S."/>
            <person name="Kotiranta H."/>
            <person name="LaButti K.M."/>
            <person name="Lechner B.E."/>
            <person name="Liimatainen K."/>
            <person name="Lipzen A."/>
            <person name="Lukacs Z."/>
            <person name="Mihaltcheva S."/>
            <person name="Morgado L.N."/>
            <person name="Niskanen T."/>
            <person name="Noordeloos M.E."/>
            <person name="Ohm R.A."/>
            <person name="Ortiz-Santana B."/>
            <person name="Ovrebo C."/>
            <person name="Racz N."/>
            <person name="Riley R."/>
            <person name="Savchenko A."/>
            <person name="Shiryaev A."/>
            <person name="Soop K."/>
            <person name="Spirin V."/>
            <person name="Szebenyi C."/>
            <person name="Tomsovsky M."/>
            <person name="Tulloss R.E."/>
            <person name="Uehling J."/>
            <person name="Grigoriev I.V."/>
            <person name="Vagvolgyi C."/>
            <person name="Papp T."/>
            <person name="Martin F.M."/>
            <person name="Miettinen O."/>
            <person name="Hibbett D.S."/>
            <person name="Nagy L.G."/>
        </authorList>
    </citation>
    <scope>NUCLEOTIDE SEQUENCE [LARGE SCALE GENOMIC DNA]</scope>
    <source>
        <strain evidence="2 3">FP101781</strain>
    </source>
</reference>
<dbReference type="Proteomes" id="UP000298030">
    <property type="component" value="Unassembled WGS sequence"/>
</dbReference>
<proteinExistence type="predicted"/>
<organism evidence="2 3">
    <name type="scientific">Coprinellus micaceus</name>
    <name type="common">Glistening ink-cap mushroom</name>
    <name type="synonym">Coprinus micaceus</name>
    <dbReference type="NCBI Taxonomy" id="71717"/>
    <lineage>
        <taxon>Eukaryota</taxon>
        <taxon>Fungi</taxon>
        <taxon>Dikarya</taxon>
        <taxon>Basidiomycota</taxon>
        <taxon>Agaricomycotina</taxon>
        <taxon>Agaricomycetes</taxon>
        <taxon>Agaricomycetidae</taxon>
        <taxon>Agaricales</taxon>
        <taxon>Agaricineae</taxon>
        <taxon>Psathyrellaceae</taxon>
        <taxon>Coprinellus</taxon>
    </lineage>
</organism>
<sequence>MSLDRSLTTATYRLPARMLCAPQSEKGKGRHGRSLPNTGGQDHENVALLRPKREGTCRVGHFL</sequence>
<evidence type="ECO:0000313" key="3">
    <source>
        <dbReference type="Proteomes" id="UP000298030"/>
    </source>
</evidence>
<dbReference type="AlphaFoldDB" id="A0A4Y7SF43"/>
<dbReference type="EMBL" id="QPFP01000147">
    <property type="protein sequence ID" value="TEB20257.1"/>
    <property type="molecule type" value="Genomic_DNA"/>
</dbReference>
<accession>A0A4Y7SF43</accession>